<gene>
    <name evidence="1" type="ORF">B0H16DRAFT_1662378</name>
</gene>
<evidence type="ECO:0000313" key="2">
    <source>
        <dbReference type="Proteomes" id="UP001215598"/>
    </source>
</evidence>
<proteinExistence type="predicted"/>
<dbReference type="EMBL" id="JARKIB010000043">
    <property type="protein sequence ID" value="KAJ7758006.1"/>
    <property type="molecule type" value="Genomic_DNA"/>
</dbReference>
<organism evidence="1 2">
    <name type="scientific">Mycena metata</name>
    <dbReference type="NCBI Taxonomy" id="1033252"/>
    <lineage>
        <taxon>Eukaryota</taxon>
        <taxon>Fungi</taxon>
        <taxon>Dikarya</taxon>
        <taxon>Basidiomycota</taxon>
        <taxon>Agaricomycotina</taxon>
        <taxon>Agaricomycetes</taxon>
        <taxon>Agaricomycetidae</taxon>
        <taxon>Agaricales</taxon>
        <taxon>Marasmiineae</taxon>
        <taxon>Mycenaceae</taxon>
        <taxon>Mycena</taxon>
    </lineage>
</organism>
<protein>
    <submittedName>
        <fullName evidence="1">Uncharacterized protein</fullName>
    </submittedName>
</protein>
<sequence length="134" mass="15689">MRRERIRSTPLWRKHGPRRDCAFAVEDQHERGFRGMSVVRVQMFFSFTRDGVDYPCALADWFKKVGRSPDPDTGMWIVEPQMKGRSRLTTIIYLDTLPSCGHIPVGFRYSHSLDAFKSFHVNKYIDHHANEIAF</sequence>
<keyword evidence="2" id="KW-1185">Reference proteome</keyword>
<evidence type="ECO:0000313" key="1">
    <source>
        <dbReference type="EMBL" id="KAJ7758006.1"/>
    </source>
</evidence>
<comment type="caution">
    <text evidence="1">The sequence shown here is derived from an EMBL/GenBank/DDBJ whole genome shotgun (WGS) entry which is preliminary data.</text>
</comment>
<name>A0AAD7NF33_9AGAR</name>
<dbReference type="Proteomes" id="UP001215598">
    <property type="component" value="Unassembled WGS sequence"/>
</dbReference>
<dbReference type="AlphaFoldDB" id="A0AAD7NF33"/>
<reference evidence="1" key="1">
    <citation type="submission" date="2023-03" db="EMBL/GenBank/DDBJ databases">
        <title>Massive genome expansion in bonnet fungi (Mycena s.s.) driven by repeated elements and novel gene families across ecological guilds.</title>
        <authorList>
            <consortium name="Lawrence Berkeley National Laboratory"/>
            <person name="Harder C.B."/>
            <person name="Miyauchi S."/>
            <person name="Viragh M."/>
            <person name="Kuo A."/>
            <person name="Thoen E."/>
            <person name="Andreopoulos B."/>
            <person name="Lu D."/>
            <person name="Skrede I."/>
            <person name="Drula E."/>
            <person name="Henrissat B."/>
            <person name="Morin E."/>
            <person name="Kohler A."/>
            <person name="Barry K."/>
            <person name="LaButti K."/>
            <person name="Morin E."/>
            <person name="Salamov A."/>
            <person name="Lipzen A."/>
            <person name="Mereny Z."/>
            <person name="Hegedus B."/>
            <person name="Baldrian P."/>
            <person name="Stursova M."/>
            <person name="Weitz H."/>
            <person name="Taylor A."/>
            <person name="Grigoriev I.V."/>
            <person name="Nagy L.G."/>
            <person name="Martin F."/>
            <person name="Kauserud H."/>
        </authorList>
    </citation>
    <scope>NUCLEOTIDE SEQUENCE</scope>
    <source>
        <strain evidence="1">CBHHK182m</strain>
    </source>
</reference>
<accession>A0AAD7NF33</accession>